<gene>
    <name evidence="5" type="ORF">INT45_002188</name>
</gene>
<dbReference type="Pfam" id="PF14075">
    <property type="entry name" value="UBN_AB"/>
    <property type="match status" value="1"/>
</dbReference>
<feature type="domain" description="Hpc2-related" evidence="3">
    <location>
        <begin position="89"/>
        <end position="133"/>
    </location>
</feature>
<evidence type="ECO:0000256" key="1">
    <source>
        <dbReference type="ARBA" id="ARBA00022553"/>
    </source>
</evidence>
<feature type="domain" description="Ubinuclein middle" evidence="4">
    <location>
        <begin position="277"/>
        <end position="511"/>
    </location>
</feature>
<dbReference type="Proteomes" id="UP000646827">
    <property type="component" value="Unassembled WGS sequence"/>
</dbReference>
<evidence type="ECO:0000313" key="6">
    <source>
        <dbReference type="Proteomes" id="UP000646827"/>
    </source>
</evidence>
<dbReference type="OrthoDB" id="5576775at2759"/>
<organism evidence="5 6">
    <name type="scientific">Circinella minor</name>
    <dbReference type="NCBI Taxonomy" id="1195481"/>
    <lineage>
        <taxon>Eukaryota</taxon>
        <taxon>Fungi</taxon>
        <taxon>Fungi incertae sedis</taxon>
        <taxon>Mucoromycota</taxon>
        <taxon>Mucoromycotina</taxon>
        <taxon>Mucoromycetes</taxon>
        <taxon>Mucorales</taxon>
        <taxon>Lichtheimiaceae</taxon>
        <taxon>Circinella</taxon>
    </lineage>
</organism>
<feature type="compositionally biased region" description="Low complexity" evidence="2">
    <location>
        <begin position="599"/>
        <end position="616"/>
    </location>
</feature>
<feature type="compositionally biased region" description="Acidic residues" evidence="2">
    <location>
        <begin position="68"/>
        <end position="83"/>
    </location>
</feature>
<feature type="compositionally biased region" description="Polar residues" evidence="2">
    <location>
        <begin position="566"/>
        <end position="576"/>
    </location>
</feature>
<feature type="compositionally biased region" description="Basic and acidic residues" evidence="2">
    <location>
        <begin position="157"/>
        <end position="171"/>
    </location>
</feature>
<proteinExistence type="predicted"/>
<feature type="region of interest" description="Disordered" evidence="2">
    <location>
        <begin position="145"/>
        <end position="270"/>
    </location>
</feature>
<feature type="region of interest" description="Disordered" evidence="2">
    <location>
        <begin position="514"/>
        <end position="634"/>
    </location>
</feature>
<feature type="compositionally biased region" description="Low complexity" evidence="2">
    <location>
        <begin position="177"/>
        <end position="186"/>
    </location>
</feature>
<dbReference type="AlphaFoldDB" id="A0A8H7RY62"/>
<accession>A0A8H7RY62</accession>
<dbReference type="InterPro" id="IPR026947">
    <property type="entry name" value="UBN_middle_dom"/>
</dbReference>
<comment type="caution">
    <text evidence="5">The sequence shown here is derived from an EMBL/GenBank/DDBJ whole genome shotgun (WGS) entry which is preliminary data.</text>
</comment>
<evidence type="ECO:0000259" key="4">
    <source>
        <dbReference type="Pfam" id="PF14075"/>
    </source>
</evidence>
<dbReference type="InterPro" id="IPR014840">
    <property type="entry name" value="HRD"/>
</dbReference>
<dbReference type="Pfam" id="PF08729">
    <property type="entry name" value="HUN"/>
    <property type="match status" value="1"/>
</dbReference>
<feature type="compositionally biased region" description="Polar residues" evidence="2">
    <location>
        <begin position="587"/>
        <end position="598"/>
    </location>
</feature>
<dbReference type="EMBL" id="JAEPRB010000157">
    <property type="protein sequence ID" value="KAG2219974.1"/>
    <property type="molecule type" value="Genomic_DNA"/>
</dbReference>
<evidence type="ECO:0000259" key="3">
    <source>
        <dbReference type="Pfam" id="PF08729"/>
    </source>
</evidence>
<evidence type="ECO:0000313" key="5">
    <source>
        <dbReference type="EMBL" id="KAG2219974.1"/>
    </source>
</evidence>
<feature type="compositionally biased region" description="Basic and acidic residues" evidence="2">
    <location>
        <begin position="199"/>
        <end position="214"/>
    </location>
</feature>
<keyword evidence="6" id="KW-1185">Reference proteome</keyword>
<sequence>MTESAKTASPRLNVEIKNQSFPVIFSYRELLKQNKKEQQRAIAFPPTNNADDQYFQNLLARAAQYDTNEGDDVEDNDSEDENAGADKAKRGVHEDYDYDDPFIDDSEMLVDEPTQAIPLPEYDGFFVYHGPLDGNDLPEAKKQAKANVTKKKTTQTKPKEKVSTLKKDKPAPKKQFSTSSSSSISSKDVVVPSTTLGDSSKEKSVLSPSKERKTLTTSNDIDMKKTAQPTTTTSPSTTGTATPSSLTTSTPKKWTGAPAEAKPKPNTTTSVELYDLSPEINRLMEQLKELSKKGEYINTMSSKESIESFAHKAKFPPALRPLTLDIGRLMFREDHNLDNNVVNHLMKILPYNRFTLNKFLTTKAGPDRIKELKEQNQKLMVELKTMVDSQFPEQEQQYNDKLAAARAAANPREFYHNKTLSQEAQDNSHTVVGSEEDVMAQKKYRFNDDGRRLLHKILNNDLASNQLSNDIFRFQGKESEIISENKARKQIYLELLKCFPKGWMTTIEMSRQNSQYKAKIDKQNNRPPHGTSTIKKPLPIKEQKQNTVDNSNPDIIPQKRERELDNNTTNISSSVKRQMIVFDSPPHSDTTSLSPIHQHTTNNDHSATTTTTASSSPWDRPESMMIKSLISDNK</sequence>
<protein>
    <recommendedName>
        <fullName evidence="7">Ubinuclein middle domain-containing protein</fullName>
    </recommendedName>
</protein>
<feature type="compositionally biased region" description="Low complexity" evidence="2">
    <location>
        <begin position="226"/>
        <end position="255"/>
    </location>
</feature>
<reference evidence="5 6" key="1">
    <citation type="submission" date="2020-12" db="EMBL/GenBank/DDBJ databases">
        <title>Metabolic potential, ecology and presence of endohyphal bacteria is reflected in genomic diversity of Mucoromycotina.</title>
        <authorList>
            <person name="Muszewska A."/>
            <person name="Okrasinska A."/>
            <person name="Steczkiewicz K."/>
            <person name="Drgas O."/>
            <person name="Orlowska M."/>
            <person name="Perlinska-Lenart U."/>
            <person name="Aleksandrzak-Piekarczyk T."/>
            <person name="Szatraj K."/>
            <person name="Zielenkiewicz U."/>
            <person name="Pilsyk S."/>
            <person name="Malc E."/>
            <person name="Mieczkowski P."/>
            <person name="Kruszewska J.S."/>
            <person name="Biernat P."/>
            <person name="Pawlowska J."/>
        </authorList>
    </citation>
    <scope>NUCLEOTIDE SEQUENCE [LARGE SCALE GENOMIC DNA]</scope>
    <source>
        <strain evidence="5 6">CBS 142.35</strain>
    </source>
</reference>
<keyword evidence="1" id="KW-0597">Phosphoprotein</keyword>
<name>A0A8H7RY62_9FUNG</name>
<evidence type="ECO:0008006" key="7">
    <source>
        <dbReference type="Google" id="ProtNLM"/>
    </source>
</evidence>
<feature type="compositionally biased region" description="Basic and acidic residues" evidence="2">
    <location>
        <begin position="84"/>
        <end position="95"/>
    </location>
</feature>
<feature type="region of interest" description="Disordered" evidence="2">
    <location>
        <begin position="68"/>
        <end position="104"/>
    </location>
</feature>
<evidence type="ECO:0000256" key="2">
    <source>
        <dbReference type="SAM" id="MobiDB-lite"/>
    </source>
</evidence>